<reference evidence="1 2" key="1">
    <citation type="submission" date="2019-06" db="EMBL/GenBank/DDBJ databases">
        <authorList>
            <consortium name="GenomeTrakr network: Whole genome sequencing for foodborne pathogen traceback"/>
        </authorList>
    </citation>
    <scope>NUCLEOTIDE SEQUENCE [LARGE SCALE GENOMIC DNA]</scope>
    <source>
        <strain evidence="1 2">PSU-1847</strain>
    </source>
</reference>
<organism evidence="1 2">
    <name type="scientific">Escherichia coli</name>
    <dbReference type="NCBI Taxonomy" id="562"/>
    <lineage>
        <taxon>Bacteria</taxon>
        <taxon>Pseudomonadati</taxon>
        <taxon>Pseudomonadota</taxon>
        <taxon>Gammaproteobacteria</taxon>
        <taxon>Enterobacterales</taxon>
        <taxon>Enterobacteriaceae</taxon>
        <taxon>Escherichia</taxon>
    </lineage>
</organism>
<evidence type="ECO:0000313" key="1">
    <source>
        <dbReference type="EMBL" id="EFB1700531.1"/>
    </source>
</evidence>
<comment type="caution">
    <text evidence="1">The sequence shown here is derived from an EMBL/GenBank/DDBJ whole genome shotgun (WGS) entry which is preliminary data.</text>
</comment>
<accession>A0A8S7C2C5</accession>
<dbReference type="EMBL" id="AASDBN010000085">
    <property type="protein sequence ID" value="EFB1700531.1"/>
    <property type="molecule type" value="Genomic_DNA"/>
</dbReference>
<sequence>HMLYFIQTDKDIIIRIFSQQKGASCNLNWQ</sequence>
<proteinExistence type="predicted"/>
<dbReference type="Proteomes" id="UP000533284">
    <property type="component" value="Unassembled WGS sequence"/>
</dbReference>
<gene>
    <name evidence="1" type="ORF">FJQ40_24765</name>
</gene>
<evidence type="ECO:0000313" key="2">
    <source>
        <dbReference type="Proteomes" id="UP000533284"/>
    </source>
</evidence>
<name>A0A8S7C2C5_ECOLX</name>
<protein>
    <submittedName>
        <fullName evidence="1">Type II toxin-antitoxin system RelE/ParE family toxin</fullName>
    </submittedName>
</protein>
<dbReference type="AlphaFoldDB" id="A0A8S7C2C5"/>
<feature type="non-terminal residue" evidence="1">
    <location>
        <position position="1"/>
    </location>
</feature>